<dbReference type="GO" id="GO:0005737">
    <property type="term" value="C:cytoplasm"/>
    <property type="evidence" value="ECO:0007669"/>
    <property type="project" value="TreeGrafter"/>
</dbReference>
<protein>
    <submittedName>
        <fullName evidence="1">Alpha-ribazole phosphatase</fullName>
    </submittedName>
</protein>
<dbReference type="SMART" id="SM00855">
    <property type="entry name" value="PGAM"/>
    <property type="match status" value="1"/>
</dbReference>
<dbReference type="GO" id="GO:0016791">
    <property type="term" value="F:phosphatase activity"/>
    <property type="evidence" value="ECO:0007669"/>
    <property type="project" value="TreeGrafter"/>
</dbReference>
<keyword evidence="2" id="KW-1185">Reference proteome</keyword>
<evidence type="ECO:0000313" key="1">
    <source>
        <dbReference type="EMBL" id="TWI83391.1"/>
    </source>
</evidence>
<name>A0A562SQ60_9BACT</name>
<comment type="caution">
    <text evidence="1">The sequence shown here is derived from an EMBL/GenBank/DDBJ whole genome shotgun (WGS) entry which is preliminary data.</text>
</comment>
<dbReference type="SUPFAM" id="SSF53254">
    <property type="entry name" value="Phosphoglycerate mutase-like"/>
    <property type="match status" value="1"/>
</dbReference>
<dbReference type="OrthoDB" id="9782128at2"/>
<dbReference type="InterPro" id="IPR029033">
    <property type="entry name" value="His_PPase_superfam"/>
</dbReference>
<dbReference type="Pfam" id="PF00300">
    <property type="entry name" value="His_Phos_1"/>
    <property type="match status" value="1"/>
</dbReference>
<sequence>MSAEIYLIRHTTPAVEKGTCYGQADLDVTESFFDEAARIKEYLPAHIQTVYASPLQRCSKLAQYLFPSHNILFHDELKEINCGDWELLKWDDIPQEVVMPWMNDFVNVRIPGGESYLDLLARTTTLFEKITAQQEHAAIVSHGGVLRSILSHLTDTPLIDSFNVFKLQYGCVVKLTLQENGFVHEILHNVQSTSEQHKPSISKQ</sequence>
<evidence type="ECO:0000313" key="2">
    <source>
        <dbReference type="Proteomes" id="UP000316167"/>
    </source>
</evidence>
<dbReference type="InterPro" id="IPR050275">
    <property type="entry name" value="PGM_Phosphatase"/>
</dbReference>
<dbReference type="PANTHER" id="PTHR48100">
    <property type="entry name" value="BROAD-SPECIFICITY PHOSPHATASE YOR283W-RELATED"/>
    <property type="match status" value="1"/>
</dbReference>
<accession>A0A562SQ60</accession>
<dbReference type="CDD" id="cd07067">
    <property type="entry name" value="HP_PGM_like"/>
    <property type="match status" value="1"/>
</dbReference>
<dbReference type="PANTHER" id="PTHR48100:SF59">
    <property type="entry name" value="ADENOSYLCOBALAMIN_ALPHA-RIBAZOLE PHOSPHATASE"/>
    <property type="match status" value="1"/>
</dbReference>
<dbReference type="Proteomes" id="UP000316167">
    <property type="component" value="Unassembled WGS sequence"/>
</dbReference>
<organism evidence="1 2">
    <name type="scientific">Lacibacter cauensis</name>
    <dbReference type="NCBI Taxonomy" id="510947"/>
    <lineage>
        <taxon>Bacteria</taxon>
        <taxon>Pseudomonadati</taxon>
        <taxon>Bacteroidota</taxon>
        <taxon>Chitinophagia</taxon>
        <taxon>Chitinophagales</taxon>
        <taxon>Chitinophagaceae</taxon>
        <taxon>Lacibacter</taxon>
    </lineage>
</organism>
<dbReference type="AlphaFoldDB" id="A0A562SQ60"/>
<dbReference type="EMBL" id="VLLE01000003">
    <property type="protein sequence ID" value="TWI83391.1"/>
    <property type="molecule type" value="Genomic_DNA"/>
</dbReference>
<dbReference type="Gene3D" id="3.40.50.1240">
    <property type="entry name" value="Phosphoglycerate mutase-like"/>
    <property type="match status" value="1"/>
</dbReference>
<dbReference type="InterPro" id="IPR013078">
    <property type="entry name" value="His_Pase_superF_clade-1"/>
</dbReference>
<dbReference type="RefSeq" id="WP_144885505.1">
    <property type="nucleotide sequence ID" value="NZ_VLLE01000003.1"/>
</dbReference>
<proteinExistence type="predicted"/>
<reference evidence="1 2" key="1">
    <citation type="journal article" date="2015" name="Stand. Genomic Sci.">
        <title>Genomic Encyclopedia of Bacterial and Archaeal Type Strains, Phase III: the genomes of soil and plant-associated and newly described type strains.</title>
        <authorList>
            <person name="Whitman W.B."/>
            <person name="Woyke T."/>
            <person name="Klenk H.P."/>
            <person name="Zhou Y."/>
            <person name="Lilburn T.G."/>
            <person name="Beck B.J."/>
            <person name="De Vos P."/>
            <person name="Vandamme P."/>
            <person name="Eisen J.A."/>
            <person name="Garrity G."/>
            <person name="Hugenholtz P."/>
            <person name="Kyrpides N.C."/>
        </authorList>
    </citation>
    <scope>NUCLEOTIDE SEQUENCE [LARGE SCALE GENOMIC DNA]</scope>
    <source>
        <strain evidence="1 2">CGMCC 1.7271</strain>
    </source>
</reference>
<gene>
    <name evidence="1" type="ORF">IQ13_1503</name>
</gene>